<keyword evidence="1" id="KW-0472">Membrane</keyword>
<feature type="transmembrane region" description="Helical" evidence="1">
    <location>
        <begin position="206"/>
        <end position="233"/>
    </location>
</feature>
<dbReference type="EMBL" id="JEMG01000001">
    <property type="protein sequence ID" value="EYC52364.1"/>
    <property type="molecule type" value="Genomic_DNA"/>
</dbReference>
<feature type="transmembrane region" description="Helical" evidence="1">
    <location>
        <begin position="445"/>
        <end position="467"/>
    </location>
</feature>
<keyword evidence="1" id="KW-0812">Transmembrane</keyword>
<dbReference type="AlphaFoldDB" id="A0A016XJT0"/>
<feature type="transmembrane region" description="Helical" evidence="1">
    <location>
        <begin position="240"/>
        <end position="259"/>
    </location>
</feature>
<dbReference type="PANTHER" id="PTHR43471:SF1">
    <property type="entry name" value="ABC TRANSPORTER PERMEASE PROTEIN NOSY-RELATED"/>
    <property type="match status" value="1"/>
</dbReference>
<dbReference type="OrthoDB" id="184009at2"/>
<gene>
    <name evidence="2" type="ORF">AZ34_15745</name>
</gene>
<dbReference type="Pfam" id="PF12679">
    <property type="entry name" value="ABC2_membrane_2"/>
    <property type="match status" value="1"/>
</dbReference>
<dbReference type="PANTHER" id="PTHR43471">
    <property type="entry name" value="ABC TRANSPORTER PERMEASE"/>
    <property type="match status" value="1"/>
</dbReference>
<dbReference type="RefSeq" id="WP_035609669.1">
    <property type="nucleotide sequence ID" value="NZ_JEMG01000001.1"/>
</dbReference>
<evidence type="ECO:0000313" key="3">
    <source>
        <dbReference type="Proteomes" id="UP000023268"/>
    </source>
</evidence>
<sequence>MSPVVRIASEEWRLLLRDRVAVIGLLLLLVLTLASALTAWEQRRAAHADRMRYQSQVDHEFEAQPDRHPHRMVHYGHFAFRPINPLAAFDSGIDPYTGHTLFLEGHRQNSANFGDVRQSSLMLRFGQLTPAFVLQITVPLLLIFLGHAAVAREREAGTLRLLLAQGVQPGQLVAGKLLALAGVALLLLAPAALALAAVATATSAPLSLVLVMLLAYGLWLALWVVCVTVISTLARRGRDALIFLLAIWALTVVLVPRLAPELVASTLPLPTRIETEIAVARDLAAMGDSHNPDDPYFGEFRKKVLAQYGVTRVEDLPVNYKGILGMEGERLTSALFDRYAKESFGLQQAQLNRVDAFSLVSPVIALRRVSMIAAGTDLHAYRRFLEQAESHRYELVQRLNRLQAEKLNFATDKGSLSGRIDKAHWQGIADFRFEPEATSATLRRALPMSGVLLAWLLGLAGLLAFVARRLAGGAR</sequence>
<protein>
    <submittedName>
        <fullName evidence="2">ABC transporter permease</fullName>
    </submittedName>
</protein>
<comment type="caution">
    <text evidence="2">The sequence shown here is derived from an EMBL/GenBank/DDBJ whole genome shotgun (WGS) entry which is preliminary data.</text>
</comment>
<feature type="transmembrane region" description="Helical" evidence="1">
    <location>
        <begin position="132"/>
        <end position="151"/>
    </location>
</feature>
<accession>A0A016XJT0</accession>
<dbReference type="Proteomes" id="UP000023268">
    <property type="component" value="Unassembled WGS sequence"/>
</dbReference>
<dbReference type="InterPro" id="IPR021913">
    <property type="entry name" value="DUF3526"/>
</dbReference>
<evidence type="ECO:0000256" key="1">
    <source>
        <dbReference type="SAM" id="Phobius"/>
    </source>
</evidence>
<dbReference type="GO" id="GO:0140359">
    <property type="term" value="F:ABC-type transporter activity"/>
    <property type="evidence" value="ECO:0007669"/>
    <property type="project" value="InterPro"/>
</dbReference>
<proteinExistence type="predicted"/>
<dbReference type="Pfam" id="PF12040">
    <property type="entry name" value="DUF3526"/>
    <property type="match status" value="1"/>
</dbReference>
<feature type="transmembrane region" description="Helical" evidence="1">
    <location>
        <begin position="177"/>
        <end position="200"/>
    </location>
</feature>
<name>A0A016XJT0_9BURK</name>
<dbReference type="STRING" id="1458275.AZ34_15745"/>
<dbReference type="eggNOG" id="COG1277">
    <property type="taxonomic scope" value="Bacteria"/>
</dbReference>
<feature type="transmembrane region" description="Helical" evidence="1">
    <location>
        <begin position="20"/>
        <end position="40"/>
    </location>
</feature>
<organism evidence="2 3">
    <name type="scientific">Hylemonella gracilis str. Niagara R</name>
    <dbReference type="NCBI Taxonomy" id="1458275"/>
    <lineage>
        <taxon>Bacteria</taxon>
        <taxon>Pseudomonadati</taxon>
        <taxon>Pseudomonadota</taxon>
        <taxon>Betaproteobacteria</taxon>
        <taxon>Burkholderiales</taxon>
        <taxon>Comamonadaceae</taxon>
        <taxon>Hylemonella</taxon>
    </lineage>
</organism>
<reference evidence="2 3" key="1">
    <citation type="submission" date="2014-02" db="EMBL/GenBank/DDBJ databases">
        <title>Draft Genome of Hylemonella gracilis isolated from the Niagara River.</title>
        <authorList>
            <person name="Pawlowski D.R."/>
            <person name="Koudelka G.B."/>
        </authorList>
    </citation>
    <scope>NUCLEOTIDE SEQUENCE [LARGE SCALE GENOMIC DNA]</scope>
    <source>
        <strain evidence="2 3">Niagara R</strain>
    </source>
</reference>
<dbReference type="GO" id="GO:0005886">
    <property type="term" value="C:plasma membrane"/>
    <property type="evidence" value="ECO:0007669"/>
    <property type="project" value="UniProtKB-SubCell"/>
</dbReference>
<evidence type="ECO:0000313" key="2">
    <source>
        <dbReference type="EMBL" id="EYC52364.1"/>
    </source>
</evidence>
<keyword evidence="1" id="KW-1133">Transmembrane helix</keyword>